<dbReference type="HOGENOM" id="CLU_038034_13_1_2"/>
<keyword evidence="1" id="KW-0472">Membrane</keyword>
<dbReference type="PANTHER" id="PTHR30535:SF34">
    <property type="entry name" value="MOLYBDATE-BINDING PROTEIN MOLA"/>
    <property type="match status" value="1"/>
</dbReference>
<name>L0HF44_METFS</name>
<dbReference type="InterPro" id="IPR002491">
    <property type="entry name" value="ABC_transptr_periplasmic_BD"/>
</dbReference>
<accession>L0HF44</accession>
<dbReference type="PROSITE" id="PS50983">
    <property type="entry name" value="FE_B12_PBP"/>
    <property type="match status" value="1"/>
</dbReference>
<evidence type="ECO:0000256" key="1">
    <source>
        <dbReference type="SAM" id="Phobius"/>
    </source>
</evidence>
<keyword evidence="1" id="KW-0812">Transmembrane</keyword>
<gene>
    <name evidence="3" type="ordered locus">Metfor_0629</name>
</gene>
<dbReference type="Pfam" id="PF01497">
    <property type="entry name" value="Peripla_BP_2"/>
    <property type="match status" value="1"/>
</dbReference>
<dbReference type="KEGG" id="mfo:Metfor_0629"/>
<sequence length="371" mass="40407" precursor="true">MDKKNQYILITVAFLIIAGIAVITLSGASVGHAPATAPVAQNTKMITDMMGRNIFVPQPVSRVLATGPPTTLEVYVLAPDKLIGVNFNPNPAPDGSVYMPAKYRNLTVVGGWFGTQTGNYESFIAMNPDIIIDMSTLGDPNATSTVNERQQKFGTISVVGITDAANVTQYDPSIAFLGSLLGADQQAASLSEFYNRVLSKVTSTVKTIPDDQKVRVYYAEGPKGLQTDPIGSPHAELIDLAGGINVADCAITPGNGRTTVSMEQVTKWSPDLIIVGDPGFYKTISNDTLWQVIPAVKNHRIYLVPQSPFTWFDRPPGVNRIIGIPWTAKVLYPEKFTDIDMPALTREFYSKFYHYDLSDSEVNSLLDPSIR</sequence>
<keyword evidence="1" id="KW-1133">Transmembrane helix</keyword>
<dbReference type="Proteomes" id="UP000010824">
    <property type="component" value="Chromosome"/>
</dbReference>
<dbReference type="InterPro" id="IPR050902">
    <property type="entry name" value="ABC_Transporter_SBP"/>
</dbReference>
<dbReference type="InParanoid" id="L0HF44"/>
<evidence type="ECO:0000259" key="2">
    <source>
        <dbReference type="PROSITE" id="PS50983"/>
    </source>
</evidence>
<evidence type="ECO:0000313" key="3">
    <source>
        <dbReference type="EMBL" id="AGB01689.1"/>
    </source>
</evidence>
<dbReference type="AlphaFoldDB" id="L0HF44"/>
<dbReference type="Gene3D" id="3.40.50.1980">
    <property type="entry name" value="Nitrogenase molybdenum iron protein domain"/>
    <property type="match status" value="2"/>
</dbReference>
<dbReference type="EMBL" id="CP003167">
    <property type="protein sequence ID" value="AGB01689.1"/>
    <property type="molecule type" value="Genomic_DNA"/>
</dbReference>
<protein>
    <submittedName>
        <fullName evidence="3">ABC-type Fe3+-hydroxamate transport system, periplasmic component</fullName>
    </submittedName>
</protein>
<proteinExistence type="predicted"/>
<reference evidence="4" key="1">
    <citation type="submission" date="2011-12" db="EMBL/GenBank/DDBJ databases">
        <title>Complete sequence of Methanoregula formicicum SMSP.</title>
        <authorList>
            <person name="Lucas S."/>
            <person name="Han J."/>
            <person name="Lapidus A."/>
            <person name="Cheng J.-F."/>
            <person name="Goodwin L."/>
            <person name="Pitluck S."/>
            <person name="Peters L."/>
            <person name="Ovchinnikova G."/>
            <person name="Teshima H."/>
            <person name="Detter J.C."/>
            <person name="Han C."/>
            <person name="Tapia R."/>
            <person name="Land M."/>
            <person name="Hauser L."/>
            <person name="Kyrpides N."/>
            <person name="Ivanova N."/>
            <person name="Pagani I."/>
            <person name="Imachi H."/>
            <person name="Tamaki H."/>
            <person name="Sekiguchi Y."/>
            <person name="Kamagata Y."/>
            <person name="Cadillo-Quiroz H."/>
            <person name="Zinder S."/>
            <person name="Liu W.-T."/>
            <person name="Woyke T."/>
        </authorList>
    </citation>
    <scope>NUCLEOTIDE SEQUENCE [LARGE SCALE GENOMIC DNA]</scope>
    <source>
        <strain evidence="4">DSM 22288 / NBRC 105244 / SMSP</strain>
    </source>
</reference>
<evidence type="ECO:0000313" key="4">
    <source>
        <dbReference type="Proteomes" id="UP000010824"/>
    </source>
</evidence>
<dbReference type="Gene3D" id="1.20.58.2180">
    <property type="match status" value="1"/>
</dbReference>
<dbReference type="eggNOG" id="arCOG03302">
    <property type="taxonomic scope" value="Archaea"/>
</dbReference>
<dbReference type="STRING" id="593750.Metfor_0629"/>
<reference evidence="3 4" key="2">
    <citation type="journal article" date="2014" name="Genome Announc.">
        <title>Complete Genome Sequence of Methanoregula formicica SMSPT, a Mesophilic Hydrogenotrophic Methanogen Isolated from a Methanogenic Upflow Anaerobic Sludge Blanket Reactor.</title>
        <authorList>
            <person name="Yamamoto K."/>
            <person name="Tamaki H."/>
            <person name="Cadillo-Quiroz H."/>
            <person name="Imachi H."/>
            <person name="Kyrpides N."/>
            <person name="Woyke T."/>
            <person name="Goodwin L."/>
            <person name="Zinder S.H."/>
            <person name="Kamagata Y."/>
            <person name="Liu W.T."/>
        </authorList>
    </citation>
    <scope>NUCLEOTIDE SEQUENCE [LARGE SCALE GENOMIC DNA]</scope>
    <source>
        <strain evidence="4">DSM 22288 / NBRC 105244 / SMSP</strain>
    </source>
</reference>
<dbReference type="PANTHER" id="PTHR30535">
    <property type="entry name" value="VITAMIN B12-BINDING PROTEIN"/>
    <property type="match status" value="1"/>
</dbReference>
<feature type="domain" description="Fe/B12 periplasmic-binding" evidence="2">
    <location>
        <begin position="62"/>
        <end position="335"/>
    </location>
</feature>
<dbReference type="SUPFAM" id="SSF53807">
    <property type="entry name" value="Helical backbone' metal receptor"/>
    <property type="match status" value="1"/>
</dbReference>
<dbReference type="CDD" id="cd01147">
    <property type="entry name" value="HemV-2"/>
    <property type="match status" value="1"/>
</dbReference>
<dbReference type="OrthoDB" id="24039at2157"/>
<dbReference type="GeneID" id="14309302"/>
<keyword evidence="4" id="KW-1185">Reference proteome</keyword>
<feature type="transmembrane region" description="Helical" evidence="1">
    <location>
        <begin position="7"/>
        <end position="28"/>
    </location>
</feature>
<dbReference type="RefSeq" id="WP_015284653.1">
    <property type="nucleotide sequence ID" value="NC_019943.1"/>
</dbReference>
<organism evidence="3 4">
    <name type="scientific">Methanoregula formicica (strain DSM 22288 / NBRC 105244 / SMSP)</name>
    <dbReference type="NCBI Taxonomy" id="593750"/>
    <lineage>
        <taxon>Archaea</taxon>
        <taxon>Methanobacteriati</taxon>
        <taxon>Methanobacteriota</taxon>
        <taxon>Stenosarchaea group</taxon>
        <taxon>Methanomicrobia</taxon>
        <taxon>Methanomicrobiales</taxon>
        <taxon>Methanoregulaceae</taxon>
        <taxon>Methanoregula</taxon>
    </lineage>
</organism>